<proteinExistence type="predicted"/>
<feature type="transmembrane region" description="Helical" evidence="1">
    <location>
        <begin position="506"/>
        <end position="528"/>
    </location>
</feature>
<keyword evidence="1" id="KW-0472">Membrane</keyword>
<reference evidence="3 4" key="1">
    <citation type="submission" date="2020-08" db="EMBL/GenBank/DDBJ databases">
        <title>Plant Genome Project.</title>
        <authorList>
            <person name="Zhang R.-G."/>
        </authorList>
    </citation>
    <scope>NUCLEOTIDE SEQUENCE [LARGE SCALE GENOMIC DNA]</scope>
    <source>
        <strain evidence="3">WSP0</strain>
        <tissue evidence="3">Leaf</tissue>
    </source>
</reference>
<dbReference type="InterPro" id="IPR001251">
    <property type="entry name" value="CRAL-TRIO_dom"/>
</dbReference>
<dbReference type="AlphaFoldDB" id="A0AAV6HRW3"/>
<dbReference type="SUPFAM" id="SSF52087">
    <property type="entry name" value="CRAL/TRIO domain"/>
    <property type="match status" value="1"/>
</dbReference>
<dbReference type="EMBL" id="JACTNZ010000013">
    <property type="protein sequence ID" value="KAG5515341.1"/>
    <property type="molecule type" value="Genomic_DNA"/>
</dbReference>
<evidence type="ECO:0000313" key="3">
    <source>
        <dbReference type="EMBL" id="KAG5515341.1"/>
    </source>
</evidence>
<keyword evidence="1" id="KW-0812">Transmembrane</keyword>
<sequence length="538" mass="60413">MGDSFDHPGSRKDSEVANVINNKNTSKRCLIASSLKSGLQNPTRNTVPFNHIRMSGTAGDAALFLIKVAALETLRRFSKARCPVVWCGIQALQALCYPPLRWIQRWAPFKGLISSMQTLSRPLLVLSIATAFSDQPGRCNITSDAVEDSQGVNYSQASSESNSELPSAQSTLDTSVLDEAPQSRQSSTNWLSQLYEELEKQGINLPERINEDELHRFYIDANCDLPCLLSSVKKTILWRKTFYVLSGQELEMWSNMVFWHGVDVNCRPCLIIRLGLAFSSLSSHERPRFLQAIVFSPTFMELKGGVIYFFTPRKCLCFSALLHFSQFSRNMLKELIVGIAVSQVEHGILHLVNPGNPRITVLVDCQGLSPLRFPMQMMRSCFSIFQEHFPGRLGFVFVIRVPPVVRVIAHTVTKVLKPGTREKLKIVGKIYQKILAENFQTLPSYLGGTCTCVRCSNRRICNMRLRQINDTSETERKADVNGCEDMPSPRQSNLTNMHMNGNCDQALRASVIAVLVFWVLIAFLAGIYNPESHLALPF</sequence>
<dbReference type="Gene3D" id="3.40.525.10">
    <property type="entry name" value="CRAL-TRIO lipid binding domain"/>
    <property type="match status" value="1"/>
</dbReference>
<evidence type="ECO:0000256" key="1">
    <source>
        <dbReference type="SAM" id="Phobius"/>
    </source>
</evidence>
<protein>
    <recommendedName>
        <fullName evidence="2">CRAL-TRIO domain-containing protein</fullName>
    </recommendedName>
</protein>
<accession>A0AAV6HRW3</accession>
<organism evidence="3 4">
    <name type="scientific">Rhododendron griersonianum</name>
    <dbReference type="NCBI Taxonomy" id="479676"/>
    <lineage>
        <taxon>Eukaryota</taxon>
        <taxon>Viridiplantae</taxon>
        <taxon>Streptophyta</taxon>
        <taxon>Embryophyta</taxon>
        <taxon>Tracheophyta</taxon>
        <taxon>Spermatophyta</taxon>
        <taxon>Magnoliopsida</taxon>
        <taxon>eudicotyledons</taxon>
        <taxon>Gunneridae</taxon>
        <taxon>Pentapetalae</taxon>
        <taxon>asterids</taxon>
        <taxon>Ericales</taxon>
        <taxon>Ericaceae</taxon>
        <taxon>Ericoideae</taxon>
        <taxon>Rhodoreae</taxon>
        <taxon>Rhododendron</taxon>
    </lineage>
</organism>
<evidence type="ECO:0000259" key="2">
    <source>
        <dbReference type="PROSITE" id="PS50191"/>
    </source>
</evidence>
<evidence type="ECO:0000313" key="4">
    <source>
        <dbReference type="Proteomes" id="UP000823749"/>
    </source>
</evidence>
<dbReference type="InterPro" id="IPR036865">
    <property type="entry name" value="CRAL-TRIO_dom_sf"/>
</dbReference>
<dbReference type="Pfam" id="PF00650">
    <property type="entry name" value="CRAL_TRIO"/>
    <property type="match status" value="1"/>
</dbReference>
<gene>
    <name evidence="3" type="ORF">RHGRI_036404</name>
</gene>
<keyword evidence="4" id="KW-1185">Reference proteome</keyword>
<name>A0AAV6HRW3_9ERIC</name>
<dbReference type="Proteomes" id="UP000823749">
    <property type="component" value="Chromosome 13"/>
</dbReference>
<comment type="caution">
    <text evidence="3">The sequence shown here is derived from an EMBL/GenBank/DDBJ whole genome shotgun (WGS) entry which is preliminary data.</text>
</comment>
<dbReference type="PROSITE" id="PS50191">
    <property type="entry name" value="CRAL_TRIO"/>
    <property type="match status" value="1"/>
</dbReference>
<dbReference type="CDD" id="cd00170">
    <property type="entry name" value="SEC14"/>
    <property type="match status" value="1"/>
</dbReference>
<dbReference type="PANTHER" id="PTHR47041">
    <property type="entry name" value="SEC14 CYTOSOLIC FACTOR FAMILY PROTEIN / PHOSPHOGLYCERIDE TRANSFER FAMILY PROTEIN"/>
    <property type="match status" value="1"/>
</dbReference>
<dbReference type="SMART" id="SM00516">
    <property type="entry name" value="SEC14"/>
    <property type="match status" value="1"/>
</dbReference>
<dbReference type="PANTHER" id="PTHR47041:SF2">
    <property type="entry name" value="SEC14 CYTOSOLIC FACTOR FAMILY PROTEIN _ PHOSPHOGLYCERIDE TRANSFER FAMILY PROTEIN"/>
    <property type="match status" value="1"/>
</dbReference>
<feature type="domain" description="CRAL-TRIO" evidence="2">
    <location>
        <begin position="355"/>
        <end position="454"/>
    </location>
</feature>
<keyword evidence="1" id="KW-1133">Transmembrane helix</keyword>